<dbReference type="InterPro" id="IPR056941">
    <property type="entry name" value="Mrh-like"/>
</dbReference>
<dbReference type="RefSeq" id="YP_009211441.1">
    <property type="nucleotide sequence ID" value="NC_028940.1"/>
</dbReference>
<dbReference type="Pfam" id="PF24070">
    <property type="entry name" value="T4_MRH"/>
    <property type="match status" value="1"/>
</dbReference>
<reference evidence="1 2" key="1">
    <citation type="journal article" date="2015" name="Plant Pathol. J.">
        <title>Isolation and Genomic Characterization of the T4-Like Bacteriophage PM2 Infecting Pectobacterium carotovorum subsp. carotovorum.</title>
        <authorList>
            <person name="Lim J.A."/>
            <person name="Lee D.H."/>
            <person name="Heu S."/>
        </authorList>
    </citation>
    <scope>NUCLEOTIDE SEQUENCE [LARGE SCALE GENOMIC DNA]</scope>
</reference>
<keyword evidence="2" id="KW-1185">Reference proteome</keyword>
<dbReference type="KEGG" id="vg:26637913"/>
<accession>A0A0A0Q3A5</accession>
<organism evidence="1 2">
    <name type="scientific">Pectobacterium bacteriophage PM2</name>
    <dbReference type="NCBI Taxonomy" id="1429794"/>
    <lineage>
        <taxon>Viruses</taxon>
        <taxon>Duplodnaviria</taxon>
        <taxon>Heunggongvirae</taxon>
        <taxon>Uroviricota</taxon>
        <taxon>Caudoviricetes</taxon>
        <taxon>Pantevenvirales</taxon>
        <taxon>Straboviridae</taxon>
        <taxon>Tevenvirinae</taxon>
        <taxon>Mosugukvirus</taxon>
        <taxon>Mosugukvirus pm2</taxon>
    </lineage>
</organism>
<protein>
    <submittedName>
        <fullName evidence="1">Uncharacterized protein</fullName>
    </submittedName>
</protein>
<gene>
    <name evidence="1" type="ORF">PM2_020</name>
</gene>
<dbReference type="GeneID" id="26637913"/>
<proteinExistence type="predicted"/>
<evidence type="ECO:0000313" key="2">
    <source>
        <dbReference type="Proteomes" id="UP000030739"/>
    </source>
</evidence>
<evidence type="ECO:0000313" key="1">
    <source>
        <dbReference type="EMBL" id="AHY24982.1"/>
    </source>
</evidence>
<sequence>MANLKRYNVILLRHKNNQWQKDKVIFELCIIENSGYNFTIDQLYEKINSIVLPEDIKIQLKLTHSAMPRRGYPGSIIDALKKEGWKSTENIGLGTYKFYVYLGDCVLNLKKALWEESMLSRIEWTFLSFLILVKKKKSQWT</sequence>
<name>A0A0A0Q3A5_9CAUD</name>
<dbReference type="Proteomes" id="UP000030739">
    <property type="component" value="Segment"/>
</dbReference>
<dbReference type="EMBL" id="KF835987">
    <property type="protein sequence ID" value="AHY24982.1"/>
    <property type="molecule type" value="Genomic_DNA"/>
</dbReference>